<keyword evidence="6" id="KW-1185">Reference proteome</keyword>
<sequence length="782" mass="89109">MEAEFAGSGEPRGTTTAHEVLEERRTEMEEIAAKMLFLKKEGKPKTDLRELITNASLLFISLRQVNRSILLEEDRVKAETESAKAPVDFTTLQLHNLMYEKNHYMKAIKACKDFRSKYPDIDLVPEAEFFNSAPEEVKGGVLANDAAHDLMLKRLNFELHQRKELCKLHEKLEERKRTLLETIANRKKFLTSLPSHLKSLKKASLPVQQQLGILHTKKLKQSHAAELLAPPLYIVYSQLLAQKEAFGEMIELEITGSTKDAQTFAHQQANRDNAGTLTNTENSRLEEDVPDEEEDAQRRRKRPKKNLVKDNIDQVGIHQSHPLKVVLSVYDDEDSGHKPLKLISLKFEYLVKLNVVCVGIEEADGGSEDILCNLFPNDTGMELPHQTAKLHAGDLVIFDEKKTSRPYKWAQHLAGIDFLQEVPPLHVCSEIQNSEKLEAGNVTSGLSLYRHQNRVQTVVQRIRARKKAQMALMEQLDSLLKLKFPFLAYENVPWASHTRLCNMHHWSIAYTVAAEQVAESVERGVDGISITPRPETESAQEDGELPVASLVANLPEDSRKTISNGFSELEHSRGLALISKSITPSKKLRSQSFNKHEDDLDLLLESESDLEEQLCTDTEAENVSFTVEKPWEEYGAREFHLVLGRKDRNEQMIKLEAKVKICREYPLRPPFFILSLSVDGEQVRFEWFNELRAMEAEVNHHILRILPLECENYVLAHQVHYLAMLFDFHCDTRNEKRKSTSVIDVGLCKPVSGSLLARSVRGRDRRKMLSWKSMGCTSGYPC</sequence>
<dbReference type="PANTHER" id="PTHR13375">
    <property type="entry name" value="FMS INTERACTING PROTEIN"/>
    <property type="match status" value="1"/>
</dbReference>
<comment type="caution">
    <text evidence="5">The sequence shown here is derived from an EMBL/GenBank/DDBJ whole genome shotgun (WGS) entry which is preliminary data.</text>
</comment>
<dbReference type="Pfam" id="PF09766">
    <property type="entry name" value="FmiP_Thoc5"/>
    <property type="match status" value="1"/>
</dbReference>
<evidence type="ECO:0000256" key="1">
    <source>
        <dbReference type="ARBA" id="ARBA00004123"/>
    </source>
</evidence>
<evidence type="ECO:0000256" key="2">
    <source>
        <dbReference type="ARBA" id="ARBA00008044"/>
    </source>
</evidence>
<evidence type="ECO:0000313" key="5">
    <source>
        <dbReference type="EMBL" id="KAJ6839566.1"/>
    </source>
</evidence>
<proteinExistence type="inferred from homology"/>
<gene>
    <name evidence="5" type="ORF">M6B38_314195</name>
</gene>
<dbReference type="InterPro" id="IPR019163">
    <property type="entry name" value="THO_Thoc5"/>
</dbReference>
<dbReference type="EMBL" id="JANAVB010009994">
    <property type="protein sequence ID" value="KAJ6839566.1"/>
    <property type="molecule type" value="Genomic_DNA"/>
</dbReference>
<evidence type="ECO:0000313" key="6">
    <source>
        <dbReference type="Proteomes" id="UP001140949"/>
    </source>
</evidence>
<dbReference type="Proteomes" id="UP001140949">
    <property type="component" value="Unassembled WGS sequence"/>
</dbReference>
<accession>A0AAX6HEV8</accession>
<evidence type="ECO:0000256" key="3">
    <source>
        <dbReference type="ARBA" id="ARBA00023242"/>
    </source>
</evidence>
<comment type="similarity">
    <text evidence="2">Belongs to the THOC5 family.</text>
</comment>
<dbReference type="AlphaFoldDB" id="A0AAX6HEV8"/>
<reference evidence="5" key="2">
    <citation type="submission" date="2023-04" db="EMBL/GenBank/DDBJ databases">
        <authorList>
            <person name="Bruccoleri R.E."/>
            <person name="Oakeley E.J."/>
            <person name="Faust A.-M."/>
            <person name="Dessus-Babus S."/>
            <person name="Altorfer M."/>
            <person name="Burckhardt D."/>
            <person name="Oertli M."/>
            <person name="Naumann U."/>
            <person name="Petersen F."/>
            <person name="Wong J."/>
        </authorList>
    </citation>
    <scope>NUCLEOTIDE SEQUENCE</scope>
    <source>
        <strain evidence="5">GSM-AAB239-AS_SAM_17_03QT</strain>
        <tissue evidence="5">Leaf</tissue>
    </source>
</reference>
<dbReference type="GO" id="GO:0006406">
    <property type="term" value="P:mRNA export from nucleus"/>
    <property type="evidence" value="ECO:0007669"/>
    <property type="project" value="TreeGrafter"/>
</dbReference>
<comment type="subcellular location">
    <subcellularLocation>
        <location evidence="1">Nucleus</location>
    </subcellularLocation>
</comment>
<name>A0AAX6HEV8_IRIPA</name>
<protein>
    <submittedName>
        <fullName evidence="5">THO complex subunit 5B</fullName>
    </submittedName>
</protein>
<reference evidence="5" key="1">
    <citation type="journal article" date="2023" name="GigaByte">
        <title>Genome assembly of the bearded iris, Iris pallida Lam.</title>
        <authorList>
            <person name="Bruccoleri R.E."/>
            <person name="Oakeley E.J."/>
            <person name="Faust A.M.E."/>
            <person name="Altorfer M."/>
            <person name="Dessus-Babus S."/>
            <person name="Burckhardt D."/>
            <person name="Oertli M."/>
            <person name="Naumann U."/>
            <person name="Petersen F."/>
            <person name="Wong J."/>
        </authorList>
    </citation>
    <scope>NUCLEOTIDE SEQUENCE</scope>
    <source>
        <strain evidence="5">GSM-AAB239-AS_SAM_17_03QT</strain>
    </source>
</reference>
<feature type="compositionally biased region" description="Polar residues" evidence="4">
    <location>
        <begin position="265"/>
        <end position="282"/>
    </location>
</feature>
<organism evidence="5 6">
    <name type="scientific">Iris pallida</name>
    <name type="common">Sweet iris</name>
    <dbReference type="NCBI Taxonomy" id="29817"/>
    <lineage>
        <taxon>Eukaryota</taxon>
        <taxon>Viridiplantae</taxon>
        <taxon>Streptophyta</taxon>
        <taxon>Embryophyta</taxon>
        <taxon>Tracheophyta</taxon>
        <taxon>Spermatophyta</taxon>
        <taxon>Magnoliopsida</taxon>
        <taxon>Liliopsida</taxon>
        <taxon>Asparagales</taxon>
        <taxon>Iridaceae</taxon>
        <taxon>Iridoideae</taxon>
        <taxon>Irideae</taxon>
        <taxon>Iris</taxon>
    </lineage>
</organism>
<feature type="region of interest" description="Disordered" evidence="4">
    <location>
        <begin position="265"/>
        <end position="310"/>
    </location>
</feature>
<keyword evidence="3" id="KW-0539">Nucleus</keyword>
<dbReference type="GO" id="GO:0000445">
    <property type="term" value="C:THO complex part of transcription export complex"/>
    <property type="evidence" value="ECO:0007669"/>
    <property type="project" value="TreeGrafter"/>
</dbReference>
<evidence type="ECO:0000256" key="4">
    <source>
        <dbReference type="SAM" id="MobiDB-lite"/>
    </source>
</evidence>
<dbReference type="GO" id="GO:0003729">
    <property type="term" value="F:mRNA binding"/>
    <property type="evidence" value="ECO:0007669"/>
    <property type="project" value="TreeGrafter"/>
</dbReference>
<dbReference type="PANTHER" id="PTHR13375:SF3">
    <property type="entry name" value="THO COMPLEX SUBUNIT 5 HOMOLOG"/>
    <property type="match status" value="1"/>
</dbReference>